<dbReference type="Pfam" id="PF00026">
    <property type="entry name" value="Asp"/>
    <property type="match status" value="1"/>
</dbReference>
<feature type="non-terminal residue" evidence="3">
    <location>
        <position position="85"/>
    </location>
</feature>
<gene>
    <name evidence="3" type="ORF">PMAYCL1PPCAC_15796</name>
</gene>
<name>A0AAN5HZ11_9BILA</name>
<comment type="caution">
    <text evidence="3">The sequence shown here is derived from an EMBL/GenBank/DDBJ whole genome shotgun (WGS) entry which is preliminary data.</text>
</comment>
<dbReference type="InterPro" id="IPR021109">
    <property type="entry name" value="Peptidase_aspartic_dom_sf"/>
</dbReference>
<dbReference type="GO" id="GO:0004190">
    <property type="term" value="F:aspartic-type endopeptidase activity"/>
    <property type="evidence" value="ECO:0007669"/>
    <property type="project" value="InterPro"/>
</dbReference>
<dbReference type="EMBL" id="BTRK01000004">
    <property type="protein sequence ID" value="GMR45601.1"/>
    <property type="molecule type" value="Genomic_DNA"/>
</dbReference>
<reference evidence="4" key="1">
    <citation type="submission" date="2022-10" db="EMBL/GenBank/DDBJ databases">
        <title>Genome assembly of Pristionchus species.</title>
        <authorList>
            <person name="Yoshida K."/>
            <person name="Sommer R.J."/>
        </authorList>
    </citation>
    <scope>NUCLEOTIDE SEQUENCE [LARGE SCALE GENOMIC DNA]</scope>
    <source>
        <strain evidence="4">RS5460</strain>
    </source>
</reference>
<protein>
    <recommendedName>
        <fullName evidence="2">Peptidase A1 domain-containing protein</fullName>
    </recommendedName>
</protein>
<dbReference type="GO" id="GO:0005764">
    <property type="term" value="C:lysosome"/>
    <property type="evidence" value="ECO:0007669"/>
    <property type="project" value="TreeGrafter"/>
</dbReference>
<dbReference type="Gene3D" id="2.40.70.10">
    <property type="entry name" value="Acid Proteases"/>
    <property type="match status" value="1"/>
</dbReference>
<dbReference type="GO" id="GO:0006508">
    <property type="term" value="P:proteolysis"/>
    <property type="evidence" value="ECO:0007669"/>
    <property type="project" value="InterPro"/>
</dbReference>
<evidence type="ECO:0000313" key="3">
    <source>
        <dbReference type="EMBL" id="GMR45601.1"/>
    </source>
</evidence>
<dbReference type="InterPro" id="IPR033121">
    <property type="entry name" value="PEPTIDASE_A1"/>
</dbReference>
<comment type="similarity">
    <text evidence="1">Belongs to the peptidase A1 family.</text>
</comment>
<accession>A0AAN5HZ11</accession>
<feature type="domain" description="Peptidase A1" evidence="2">
    <location>
        <begin position="6"/>
        <end position="85"/>
    </location>
</feature>
<organism evidence="3 4">
    <name type="scientific">Pristionchus mayeri</name>
    <dbReference type="NCBI Taxonomy" id="1317129"/>
    <lineage>
        <taxon>Eukaryota</taxon>
        <taxon>Metazoa</taxon>
        <taxon>Ecdysozoa</taxon>
        <taxon>Nematoda</taxon>
        <taxon>Chromadorea</taxon>
        <taxon>Rhabditida</taxon>
        <taxon>Rhabditina</taxon>
        <taxon>Diplogasteromorpha</taxon>
        <taxon>Diplogasteroidea</taxon>
        <taxon>Neodiplogasteridae</taxon>
        <taxon>Pristionchus</taxon>
    </lineage>
</organism>
<dbReference type="PANTHER" id="PTHR47966:SF8">
    <property type="entry name" value="ASPARTIC PROTEASE 1-RELATED"/>
    <property type="match status" value="1"/>
</dbReference>
<evidence type="ECO:0000313" key="4">
    <source>
        <dbReference type="Proteomes" id="UP001328107"/>
    </source>
</evidence>
<dbReference type="PROSITE" id="PS51767">
    <property type="entry name" value="PEPTIDASE_A1"/>
    <property type="match status" value="1"/>
</dbReference>
<keyword evidence="4" id="KW-1185">Reference proteome</keyword>
<dbReference type="Proteomes" id="UP001328107">
    <property type="component" value="Unassembled WGS sequence"/>
</dbReference>
<dbReference type="SUPFAM" id="SSF50630">
    <property type="entry name" value="Acid proteases"/>
    <property type="match status" value="1"/>
</dbReference>
<feature type="non-terminal residue" evidence="3">
    <location>
        <position position="1"/>
    </location>
</feature>
<proteinExistence type="inferred from homology"/>
<dbReference type="PANTHER" id="PTHR47966">
    <property type="entry name" value="BETA-SITE APP-CLEAVING ENZYME, ISOFORM A-RELATED"/>
    <property type="match status" value="1"/>
</dbReference>
<evidence type="ECO:0000256" key="1">
    <source>
        <dbReference type="ARBA" id="ARBA00007447"/>
    </source>
</evidence>
<sequence>YYDDFYLGDITLGTPQQSFTVVMDTGSSNLWVIDSKCTTLACLGTLSGRTKRRFDTSASSTYNGSTETFALEYGSGSCWGTIGYD</sequence>
<evidence type="ECO:0000259" key="2">
    <source>
        <dbReference type="PROSITE" id="PS51767"/>
    </source>
</evidence>
<dbReference type="AlphaFoldDB" id="A0AAN5HZ11"/>
<dbReference type="InterPro" id="IPR001461">
    <property type="entry name" value="Aspartic_peptidase_A1"/>
</dbReference>